<dbReference type="RefSeq" id="XP_005095680.1">
    <property type="nucleotide sequence ID" value="XM_005095623.3"/>
</dbReference>
<accession>A0ABM0JK97</accession>
<name>A0ABM0JK97_APLCA</name>
<keyword evidence="2" id="KW-1185">Reference proteome</keyword>
<organism evidence="2 3">
    <name type="scientific">Aplysia californica</name>
    <name type="common">California sea hare</name>
    <dbReference type="NCBI Taxonomy" id="6500"/>
    <lineage>
        <taxon>Eukaryota</taxon>
        <taxon>Metazoa</taxon>
        <taxon>Spiralia</taxon>
        <taxon>Lophotrochozoa</taxon>
        <taxon>Mollusca</taxon>
        <taxon>Gastropoda</taxon>
        <taxon>Heterobranchia</taxon>
        <taxon>Euthyneura</taxon>
        <taxon>Tectipleura</taxon>
        <taxon>Aplysiida</taxon>
        <taxon>Aplysioidea</taxon>
        <taxon>Aplysiidae</taxon>
        <taxon>Aplysia</taxon>
    </lineage>
</organism>
<proteinExistence type="predicted"/>
<dbReference type="Proteomes" id="UP000694888">
    <property type="component" value="Unplaced"/>
</dbReference>
<feature type="region of interest" description="Disordered" evidence="1">
    <location>
        <begin position="29"/>
        <end position="52"/>
    </location>
</feature>
<evidence type="ECO:0000313" key="2">
    <source>
        <dbReference type="Proteomes" id="UP000694888"/>
    </source>
</evidence>
<reference evidence="3" key="1">
    <citation type="submission" date="2025-08" db="UniProtKB">
        <authorList>
            <consortium name="RefSeq"/>
        </authorList>
    </citation>
    <scope>IDENTIFICATION</scope>
</reference>
<dbReference type="GeneID" id="101859321"/>
<protein>
    <submittedName>
        <fullName evidence="3">Uncharacterized protein LOC101859321</fullName>
    </submittedName>
</protein>
<evidence type="ECO:0000313" key="3">
    <source>
        <dbReference type="RefSeq" id="XP_005095680.1"/>
    </source>
</evidence>
<sequence>MSQLMTAAAVASSATAPPTIVGPAAIHMDQSQAQQQHLQQQQQQPHQQQQLLQESQFQQQLFEADDILQQERLSIEAVERGRKSQIMLENMHGSARTDPRSNDIISARALKRWQKQKEIEAAKLGAQLNAQNSGGLSRGLVVSPDFKHAVSNNVPLAGQQTFTHTIRVSRPMAGGKDATVKVEIPDMELQAEGIPETVLDGRTSITDAFMTELFVRDPETGITYRQTQLLQDDPPNPGILEEMEGVAPTHNMVLDTTLDAQFEDGTLHFQDLE</sequence>
<evidence type="ECO:0000256" key="1">
    <source>
        <dbReference type="SAM" id="MobiDB-lite"/>
    </source>
</evidence>
<feature type="compositionally biased region" description="Low complexity" evidence="1">
    <location>
        <begin position="30"/>
        <end position="52"/>
    </location>
</feature>
<gene>
    <name evidence="3" type="primary">LOC101859321</name>
</gene>